<reference evidence="1" key="1">
    <citation type="submission" date="2020-10" db="EMBL/GenBank/DDBJ databases">
        <authorList>
            <person name="Gilroy R."/>
        </authorList>
    </citation>
    <scope>NUCLEOTIDE SEQUENCE</scope>
    <source>
        <strain evidence="1">10406</strain>
    </source>
</reference>
<comment type="caution">
    <text evidence="1">The sequence shown here is derived from an EMBL/GenBank/DDBJ whole genome shotgun (WGS) entry which is preliminary data.</text>
</comment>
<gene>
    <name evidence="1" type="ORF">IAC73_05345</name>
</gene>
<dbReference type="Proteomes" id="UP000886857">
    <property type="component" value="Unassembled WGS sequence"/>
</dbReference>
<reference evidence="1" key="2">
    <citation type="journal article" date="2021" name="PeerJ">
        <title>Extensive microbial diversity within the chicken gut microbiome revealed by metagenomics and culture.</title>
        <authorList>
            <person name="Gilroy R."/>
            <person name="Ravi A."/>
            <person name="Getino M."/>
            <person name="Pursley I."/>
            <person name="Horton D.L."/>
            <person name="Alikhan N.F."/>
            <person name="Baker D."/>
            <person name="Gharbi K."/>
            <person name="Hall N."/>
            <person name="Watson M."/>
            <person name="Adriaenssens E.M."/>
            <person name="Foster-Nyarko E."/>
            <person name="Jarju S."/>
            <person name="Secka A."/>
            <person name="Antonio M."/>
            <person name="Oren A."/>
            <person name="Chaudhuri R.R."/>
            <person name="La Ragione R."/>
            <person name="Hildebrand F."/>
            <person name="Pallen M.J."/>
        </authorList>
    </citation>
    <scope>NUCLEOTIDE SEQUENCE</scope>
    <source>
        <strain evidence="1">10406</strain>
    </source>
</reference>
<sequence length="283" mass="28919">MRLRKFLAVLFAVAVLFTIPLFTGASGVRAASDPIKVEVDTSGGGAVARWSPVEGASYYILSAGGSSLEVRDLTADIACLLPGGGHYTLTVTADTGETGSAEFDFFITLPSPTDLFYADGVLSWDGGSAPDGTLFAVTLNGVPVAETAESSLALAGMLAGGSFTASVTALPAADSSGYVLPSSPAVLSFSHPSPLLPPANIVCLLSEDGIYLAWSAAEGAEKYALSVTAGGSSHAFEASALYLDLTDIISQNEEFTVTICSVNGGLYGLERTLVLTAAKEDKA</sequence>
<protein>
    <recommendedName>
        <fullName evidence="3">Fibronectin type-III domain-containing protein</fullName>
    </recommendedName>
</protein>
<evidence type="ECO:0008006" key="3">
    <source>
        <dbReference type="Google" id="ProtNLM"/>
    </source>
</evidence>
<evidence type="ECO:0000313" key="1">
    <source>
        <dbReference type="EMBL" id="HIU99248.1"/>
    </source>
</evidence>
<dbReference type="EMBL" id="DVOE01000082">
    <property type="protein sequence ID" value="HIU99248.1"/>
    <property type="molecule type" value="Genomic_DNA"/>
</dbReference>
<dbReference type="AlphaFoldDB" id="A0A9D1NA09"/>
<evidence type="ECO:0000313" key="2">
    <source>
        <dbReference type="Proteomes" id="UP000886857"/>
    </source>
</evidence>
<proteinExistence type="predicted"/>
<accession>A0A9D1NA09</accession>
<organism evidence="1 2">
    <name type="scientific">Candidatus Limadaptatus stercoripullorum</name>
    <dbReference type="NCBI Taxonomy" id="2840846"/>
    <lineage>
        <taxon>Bacteria</taxon>
        <taxon>Bacillati</taxon>
        <taxon>Bacillota</taxon>
        <taxon>Clostridia</taxon>
        <taxon>Eubacteriales</taxon>
        <taxon>Candidatus Limadaptatus</taxon>
    </lineage>
</organism>
<name>A0A9D1NA09_9FIRM</name>